<sequence length="133" mass="14714">MNQIVTSFLVVVAMFVAIDSHAQGADYTTDSLVVVKQQIQEKKALLVDVRDQAEWDRGHLEGALLVPFRKLQKGMTQADVEKVLPKNQIIYTHCAVGARSLGAAGVLKDYGYDVRPLQQGYKELVKEGFPVAK</sequence>
<feature type="chain" id="PRO_5008673095" evidence="1">
    <location>
        <begin position="25"/>
        <end position="133"/>
    </location>
</feature>
<dbReference type="InterPro" id="IPR036873">
    <property type="entry name" value="Rhodanese-like_dom_sf"/>
</dbReference>
<dbReference type="CDD" id="cd00158">
    <property type="entry name" value="RHOD"/>
    <property type="match status" value="1"/>
</dbReference>
<dbReference type="InterPro" id="IPR001763">
    <property type="entry name" value="Rhodanese-like_dom"/>
</dbReference>
<dbReference type="SUPFAM" id="SSF52821">
    <property type="entry name" value="Rhodanese/Cell cycle control phosphatase"/>
    <property type="match status" value="1"/>
</dbReference>
<dbReference type="OrthoDB" id="9800872at2"/>
<evidence type="ECO:0000313" key="3">
    <source>
        <dbReference type="EMBL" id="ODA32731.1"/>
    </source>
</evidence>
<evidence type="ECO:0000259" key="2">
    <source>
        <dbReference type="PROSITE" id="PS50206"/>
    </source>
</evidence>
<protein>
    <submittedName>
        <fullName evidence="3">Rhodanese</fullName>
    </submittedName>
</protein>
<name>A0A1C3EHL3_9PLAN</name>
<keyword evidence="1" id="KW-0732">Signal</keyword>
<evidence type="ECO:0000313" key="4">
    <source>
        <dbReference type="Proteomes" id="UP000094828"/>
    </source>
</evidence>
<gene>
    <name evidence="3" type="ORF">A6X21_20545</name>
</gene>
<feature type="domain" description="Rhodanese" evidence="2">
    <location>
        <begin position="40"/>
        <end position="133"/>
    </location>
</feature>
<dbReference type="SMART" id="SM00450">
    <property type="entry name" value="RHOD"/>
    <property type="match status" value="1"/>
</dbReference>
<dbReference type="Gene3D" id="3.40.250.10">
    <property type="entry name" value="Rhodanese-like domain"/>
    <property type="match status" value="1"/>
</dbReference>
<feature type="signal peptide" evidence="1">
    <location>
        <begin position="1"/>
        <end position="24"/>
    </location>
</feature>
<organism evidence="3 4">
    <name type="scientific">Planctopirus hydrillae</name>
    <dbReference type="NCBI Taxonomy" id="1841610"/>
    <lineage>
        <taxon>Bacteria</taxon>
        <taxon>Pseudomonadati</taxon>
        <taxon>Planctomycetota</taxon>
        <taxon>Planctomycetia</taxon>
        <taxon>Planctomycetales</taxon>
        <taxon>Planctomycetaceae</taxon>
        <taxon>Planctopirus</taxon>
    </lineage>
</organism>
<reference evidence="3 4" key="1">
    <citation type="submission" date="2016-05" db="EMBL/GenBank/DDBJ databases">
        <title>Genomic and physiological characterization of Planctopirus sp. isolated from fresh water lake.</title>
        <authorList>
            <person name="Subhash Y."/>
            <person name="Ramana C."/>
        </authorList>
    </citation>
    <scope>NUCLEOTIDE SEQUENCE [LARGE SCALE GENOMIC DNA]</scope>
    <source>
        <strain evidence="3 4">JC280</strain>
    </source>
</reference>
<accession>A0A1C3EHL3</accession>
<dbReference type="Proteomes" id="UP000094828">
    <property type="component" value="Unassembled WGS sequence"/>
</dbReference>
<keyword evidence="4" id="KW-1185">Reference proteome</keyword>
<dbReference type="EMBL" id="LYDR01000063">
    <property type="protein sequence ID" value="ODA32731.1"/>
    <property type="molecule type" value="Genomic_DNA"/>
</dbReference>
<comment type="caution">
    <text evidence="3">The sequence shown here is derived from an EMBL/GenBank/DDBJ whole genome shotgun (WGS) entry which is preliminary data.</text>
</comment>
<proteinExistence type="predicted"/>
<dbReference type="RefSeq" id="WP_068847242.1">
    <property type="nucleotide sequence ID" value="NZ_LYDR01000063.1"/>
</dbReference>
<dbReference type="PANTHER" id="PTHR43031">
    <property type="entry name" value="FAD-DEPENDENT OXIDOREDUCTASE"/>
    <property type="match status" value="1"/>
</dbReference>
<dbReference type="Pfam" id="PF00581">
    <property type="entry name" value="Rhodanese"/>
    <property type="match status" value="1"/>
</dbReference>
<dbReference type="PANTHER" id="PTHR43031:SF1">
    <property type="entry name" value="PYRIDINE NUCLEOTIDE-DISULPHIDE OXIDOREDUCTASE"/>
    <property type="match status" value="1"/>
</dbReference>
<dbReference type="PROSITE" id="PS50206">
    <property type="entry name" value="RHODANESE_3"/>
    <property type="match status" value="1"/>
</dbReference>
<dbReference type="InterPro" id="IPR050229">
    <property type="entry name" value="GlpE_sulfurtransferase"/>
</dbReference>
<evidence type="ECO:0000256" key="1">
    <source>
        <dbReference type="SAM" id="SignalP"/>
    </source>
</evidence>
<dbReference type="AlphaFoldDB" id="A0A1C3EHL3"/>
<dbReference type="STRING" id="1841610.A6X21_20545"/>